<organism evidence="1 2">
    <name type="scientific">Rotaria socialis</name>
    <dbReference type="NCBI Taxonomy" id="392032"/>
    <lineage>
        <taxon>Eukaryota</taxon>
        <taxon>Metazoa</taxon>
        <taxon>Spiralia</taxon>
        <taxon>Gnathifera</taxon>
        <taxon>Rotifera</taxon>
        <taxon>Eurotatoria</taxon>
        <taxon>Bdelloidea</taxon>
        <taxon>Philodinida</taxon>
        <taxon>Philodinidae</taxon>
        <taxon>Rotaria</taxon>
    </lineage>
</organism>
<name>A0A821LAS8_9BILA</name>
<gene>
    <name evidence="1" type="ORF">UJA718_LOCUS38760</name>
</gene>
<comment type="caution">
    <text evidence="1">The sequence shown here is derived from an EMBL/GenBank/DDBJ whole genome shotgun (WGS) entry which is preliminary data.</text>
</comment>
<sequence>MPDHKIKFNSSWLDKFNGNGNQVKAWLKKEPSEITFICA</sequence>
<protein>
    <submittedName>
        <fullName evidence="1">Uncharacterized protein</fullName>
    </submittedName>
</protein>
<dbReference type="Proteomes" id="UP000663873">
    <property type="component" value="Unassembled WGS sequence"/>
</dbReference>
<reference evidence="1" key="1">
    <citation type="submission" date="2021-02" db="EMBL/GenBank/DDBJ databases">
        <authorList>
            <person name="Nowell W R."/>
        </authorList>
    </citation>
    <scope>NUCLEOTIDE SEQUENCE</scope>
</reference>
<dbReference type="EMBL" id="CAJOBP010040144">
    <property type="protein sequence ID" value="CAF4748073.1"/>
    <property type="molecule type" value="Genomic_DNA"/>
</dbReference>
<evidence type="ECO:0000313" key="2">
    <source>
        <dbReference type="Proteomes" id="UP000663873"/>
    </source>
</evidence>
<dbReference type="AlphaFoldDB" id="A0A821LAS8"/>
<accession>A0A821LAS8</accession>
<feature type="non-terminal residue" evidence="1">
    <location>
        <position position="39"/>
    </location>
</feature>
<keyword evidence="2" id="KW-1185">Reference proteome</keyword>
<proteinExistence type="predicted"/>
<evidence type="ECO:0000313" key="1">
    <source>
        <dbReference type="EMBL" id="CAF4748073.1"/>
    </source>
</evidence>